<evidence type="ECO:0000256" key="1">
    <source>
        <dbReference type="SAM" id="SignalP"/>
    </source>
</evidence>
<organism evidence="2 3">
    <name type="scientific">Defluviitalea saccharophila</name>
    <dbReference type="NCBI Taxonomy" id="879970"/>
    <lineage>
        <taxon>Bacteria</taxon>
        <taxon>Bacillati</taxon>
        <taxon>Bacillota</taxon>
        <taxon>Clostridia</taxon>
        <taxon>Lachnospirales</taxon>
        <taxon>Defluviitaleaceae</taxon>
        <taxon>Defluviitalea</taxon>
    </lineage>
</organism>
<feature type="signal peptide" evidence="1">
    <location>
        <begin position="1"/>
        <end position="23"/>
    </location>
</feature>
<accession>A0ABZ2Y6A4</accession>
<dbReference type="PROSITE" id="PS51257">
    <property type="entry name" value="PROKAR_LIPOPROTEIN"/>
    <property type="match status" value="1"/>
</dbReference>
<gene>
    <name evidence="2" type="ORF">QBE51_11575</name>
</gene>
<feature type="chain" id="PRO_5046449731" evidence="1">
    <location>
        <begin position="24"/>
        <end position="43"/>
    </location>
</feature>
<protein>
    <submittedName>
        <fullName evidence="2">Cyclic lactone autoinducer peptide</fullName>
    </submittedName>
</protein>
<proteinExistence type="predicted"/>
<evidence type="ECO:0000313" key="3">
    <source>
        <dbReference type="Proteomes" id="UP001486565"/>
    </source>
</evidence>
<keyword evidence="3" id="KW-1185">Reference proteome</keyword>
<keyword evidence="1" id="KW-0732">Signal</keyword>
<dbReference type="RefSeq" id="WP_341876424.1">
    <property type="nucleotide sequence ID" value="NZ_CP121687.1"/>
</dbReference>
<dbReference type="Proteomes" id="UP001486565">
    <property type="component" value="Chromosome"/>
</dbReference>
<reference evidence="2 3" key="1">
    <citation type="submission" date="2023-03" db="EMBL/GenBank/DDBJ databases">
        <title>Novel Species.</title>
        <authorList>
            <person name="Ma S."/>
        </authorList>
    </citation>
    <scope>NUCLEOTIDE SEQUENCE [LARGE SCALE GENOMIC DNA]</scope>
    <source>
        <strain evidence="2 3">LIND6LT2</strain>
    </source>
</reference>
<name>A0ABZ2Y6A4_9FIRM</name>
<sequence>MKRRLLVILGTIATFMAAFTVTAGACTIFHGETQVPEALQKDL</sequence>
<evidence type="ECO:0000313" key="2">
    <source>
        <dbReference type="EMBL" id="WZL69428.1"/>
    </source>
</evidence>
<dbReference type="EMBL" id="CP121687">
    <property type="protein sequence ID" value="WZL69428.1"/>
    <property type="molecule type" value="Genomic_DNA"/>
</dbReference>